<keyword evidence="5 7" id="KW-1133">Transmembrane helix</keyword>
<evidence type="ECO:0000256" key="6">
    <source>
        <dbReference type="ARBA" id="ARBA00023136"/>
    </source>
</evidence>
<dbReference type="RefSeq" id="WP_013897394.1">
    <property type="nucleotide sequence ID" value="NC_015676.1"/>
</dbReference>
<feature type="transmembrane region" description="Helical" evidence="7">
    <location>
        <begin position="53"/>
        <end position="76"/>
    </location>
</feature>
<gene>
    <name evidence="10" type="ordered locus">Mzhil_0074</name>
</gene>
<dbReference type="SUPFAM" id="SSF50182">
    <property type="entry name" value="Sm-like ribonucleoproteins"/>
    <property type="match status" value="1"/>
</dbReference>
<dbReference type="InterPro" id="IPR011014">
    <property type="entry name" value="MscS_channel_TM-2"/>
</dbReference>
<dbReference type="SUPFAM" id="SSF82689">
    <property type="entry name" value="Mechanosensitive channel protein MscS (YggB), C-terminal domain"/>
    <property type="match status" value="1"/>
</dbReference>
<dbReference type="Gene3D" id="2.30.30.60">
    <property type="match status" value="1"/>
</dbReference>
<dbReference type="Proteomes" id="UP000006622">
    <property type="component" value="Chromosome"/>
</dbReference>
<evidence type="ECO:0000313" key="11">
    <source>
        <dbReference type="Proteomes" id="UP000006622"/>
    </source>
</evidence>
<keyword evidence="6 7" id="KW-0472">Membrane</keyword>
<dbReference type="GO" id="GO:0008381">
    <property type="term" value="F:mechanosensitive monoatomic ion channel activity"/>
    <property type="evidence" value="ECO:0007669"/>
    <property type="project" value="InterPro"/>
</dbReference>
<dbReference type="Gene3D" id="3.30.70.100">
    <property type="match status" value="1"/>
</dbReference>
<evidence type="ECO:0000256" key="7">
    <source>
        <dbReference type="SAM" id="Phobius"/>
    </source>
</evidence>
<evidence type="ECO:0000256" key="5">
    <source>
        <dbReference type="ARBA" id="ARBA00022989"/>
    </source>
</evidence>
<accession>F7XMT8</accession>
<dbReference type="InterPro" id="IPR011066">
    <property type="entry name" value="MscS_channel_C_sf"/>
</dbReference>
<organism evidence="10 11">
    <name type="scientific">Methanosalsum zhilinae (strain DSM 4017 / NBRC 107636 / OCM 62 / WeN5)</name>
    <name type="common">Methanohalophilus zhilinae</name>
    <dbReference type="NCBI Taxonomy" id="679901"/>
    <lineage>
        <taxon>Archaea</taxon>
        <taxon>Methanobacteriati</taxon>
        <taxon>Methanobacteriota</taxon>
        <taxon>Stenosarchaea group</taxon>
        <taxon>Methanomicrobia</taxon>
        <taxon>Methanosarcinales</taxon>
        <taxon>Methanosarcinaceae</taxon>
        <taxon>Methanosalsum</taxon>
    </lineage>
</organism>
<reference evidence="10" key="1">
    <citation type="submission" date="2010-07" db="EMBL/GenBank/DDBJ databases">
        <title>The complete genome of Methanosalsum zhilinae DSM 4017.</title>
        <authorList>
            <consortium name="US DOE Joint Genome Institute (JGI-PGF)"/>
            <person name="Lucas S."/>
            <person name="Copeland A."/>
            <person name="Lapidus A."/>
            <person name="Glavina del Rio T."/>
            <person name="Dalin E."/>
            <person name="Tice H."/>
            <person name="Bruce D."/>
            <person name="Goodwin L."/>
            <person name="Pitluck S."/>
            <person name="Kyrpides N."/>
            <person name="Mavromatis K."/>
            <person name="Ovchinnikova G."/>
            <person name="Daligault H."/>
            <person name="Detter J.C."/>
            <person name="Han C."/>
            <person name="Tapia R."/>
            <person name="Larimer F."/>
            <person name="Land M."/>
            <person name="Hauser L."/>
            <person name="Markowitz V."/>
            <person name="Cheng J.-F."/>
            <person name="Hugenholtz P."/>
            <person name="Woyke T."/>
            <person name="Wu D."/>
            <person name="Spring S."/>
            <person name="Schueler E."/>
            <person name="Brambilla E."/>
            <person name="Klenk H.-P."/>
            <person name="Eisen J.A."/>
        </authorList>
    </citation>
    <scope>NUCLEOTIDE SEQUENCE</scope>
    <source>
        <strain evidence="10">DSM 4017</strain>
    </source>
</reference>
<dbReference type="InterPro" id="IPR023408">
    <property type="entry name" value="MscS_beta-dom_sf"/>
</dbReference>
<dbReference type="InterPro" id="IPR006685">
    <property type="entry name" value="MscS_channel_2nd"/>
</dbReference>
<dbReference type="PANTHER" id="PTHR30221:SF19">
    <property type="entry name" value="SMALL-CONDUCTANCE MECHANOSENSITIVE CHANNEL"/>
    <property type="match status" value="1"/>
</dbReference>
<dbReference type="AlphaFoldDB" id="F7XMT8"/>
<evidence type="ECO:0000256" key="4">
    <source>
        <dbReference type="ARBA" id="ARBA00022692"/>
    </source>
</evidence>
<keyword evidence="4 7" id="KW-0812">Transmembrane</keyword>
<feature type="transmembrane region" description="Helical" evidence="7">
    <location>
        <begin position="82"/>
        <end position="100"/>
    </location>
</feature>
<dbReference type="GO" id="GO:0005886">
    <property type="term" value="C:plasma membrane"/>
    <property type="evidence" value="ECO:0007669"/>
    <property type="project" value="UniProtKB-SubCell"/>
</dbReference>
<feature type="transmembrane region" description="Helical" evidence="7">
    <location>
        <begin position="20"/>
        <end position="41"/>
    </location>
</feature>
<dbReference type="STRING" id="679901.Mzhil_0074"/>
<dbReference type="Pfam" id="PF21082">
    <property type="entry name" value="MS_channel_3rd"/>
    <property type="match status" value="1"/>
</dbReference>
<feature type="domain" description="Mechanosensitive ion channel MscS C-terminal" evidence="9">
    <location>
        <begin position="178"/>
        <end position="258"/>
    </location>
</feature>
<dbReference type="OrthoDB" id="31543at2157"/>
<evidence type="ECO:0000256" key="3">
    <source>
        <dbReference type="ARBA" id="ARBA00022475"/>
    </source>
</evidence>
<comment type="similarity">
    <text evidence="2">Belongs to the MscS (TC 1.A.23) family.</text>
</comment>
<evidence type="ECO:0000313" key="10">
    <source>
        <dbReference type="EMBL" id="AEH59955.1"/>
    </source>
</evidence>
<dbReference type="InterPro" id="IPR049278">
    <property type="entry name" value="MS_channel_C"/>
</dbReference>
<dbReference type="Gene3D" id="1.10.287.1260">
    <property type="match status" value="1"/>
</dbReference>
<protein>
    <submittedName>
        <fullName evidence="10">MscS Mechanosensitive ion channel</fullName>
    </submittedName>
</protein>
<sequence length="270" mass="29443">MDLGILEETILYSDITLMNVILSIVLLLAGIAVTKIATIMFKNGMNKSNLPQLVIEFLSKFFSVLLYIAVILIFVSSLGFDVNSVVLGLSAVIGLILGFGMQDTLTNLASGIWLAALRPLDKDEFISVGGSSGTVSSVGIMATELITPDNQLITVPNKLVWGNSIINFTRLPTRRAAVDVGISYKSDLDQAIQVALDLMKEHPLVLDDPAPAVVVSELGDSSVDLQLRAWTQTQNLWTVKWDLTGGIFKAYNEKGIEIPFPQRDVHIKRD</sequence>
<evidence type="ECO:0000256" key="1">
    <source>
        <dbReference type="ARBA" id="ARBA00004651"/>
    </source>
</evidence>
<dbReference type="PANTHER" id="PTHR30221">
    <property type="entry name" value="SMALL-CONDUCTANCE MECHANOSENSITIVE CHANNEL"/>
    <property type="match status" value="1"/>
</dbReference>
<dbReference type="HOGENOM" id="CLU_037945_1_1_2"/>
<dbReference type="InterPro" id="IPR010920">
    <property type="entry name" value="LSM_dom_sf"/>
</dbReference>
<feature type="domain" description="Mechanosensitive ion channel MscS" evidence="8">
    <location>
        <begin position="103"/>
        <end position="170"/>
    </location>
</feature>
<dbReference type="EMBL" id="CP002101">
    <property type="protein sequence ID" value="AEH59955.1"/>
    <property type="molecule type" value="Genomic_DNA"/>
</dbReference>
<dbReference type="Pfam" id="PF00924">
    <property type="entry name" value="MS_channel_2nd"/>
    <property type="match status" value="1"/>
</dbReference>
<name>F7XMT8_METZD</name>
<keyword evidence="3" id="KW-1003">Cell membrane</keyword>
<dbReference type="InterPro" id="IPR045275">
    <property type="entry name" value="MscS_archaea/bacteria_type"/>
</dbReference>
<evidence type="ECO:0000259" key="8">
    <source>
        <dbReference type="Pfam" id="PF00924"/>
    </source>
</evidence>
<evidence type="ECO:0000256" key="2">
    <source>
        <dbReference type="ARBA" id="ARBA00008017"/>
    </source>
</evidence>
<dbReference type="SUPFAM" id="SSF82861">
    <property type="entry name" value="Mechanosensitive channel protein MscS (YggB), transmembrane region"/>
    <property type="match status" value="1"/>
</dbReference>
<evidence type="ECO:0000259" key="9">
    <source>
        <dbReference type="Pfam" id="PF21082"/>
    </source>
</evidence>
<dbReference type="KEGG" id="mzh:Mzhil_0074"/>
<comment type="subcellular location">
    <subcellularLocation>
        <location evidence="1">Cell membrane</location>
        <topology evidence="1">Multi-pass membrane protein</topology>
    </subcellularLocation>
</comment>
<proteinExistence type="inferred from homology"/>
<keyword evidence="11" id="KW-1185">Reference proteome</keyword>
<dbReference type="GeneID" id="10821666"/>